<dbReference type="InterPro" id="IPR011467">
    <property type="entry name" value="DUF1573"/>
</dbReference>
<organism evidence="1">
    <name type="scientific">uncultured Desulfobacterium sp</name>
    <dbReference type="NCBI Taxonomy" id="201089"/>
    <lineage>
        <taxon>Bacteria</taxon>
        <taxon>Pseudomonadati</taxon>
        <taxon>Thermodesulfobacteriota</taxon>
        <taxon>Desulfobacteria</taxon>
        <taxon>Desulfobacterales</taxon>
        <taxon>Desulfobacteriaceae</taxon>
        <taxon>Desulfobacterium</taxon>
        <taxon>environmental samples</taxon>
    </lineage>
</organism>
<name>A0A445MSH0_9BACT</name>
<protein>
    <recommendedName>
        <fullName evidence="2">DUF1573 domain-containing protein</fullName>
    </recommendedName>
</protein>
<dbReference type="Pfam" id="PF07610">
    <property type="entry name" value="DUF1573"/>
    <property type="match status" value="1"/>
</dbReference>
<accession>A0A445MSH0</accession>
<dbReference type="Gene3D" id="2.60.40.10">
    <property type="entry name" value="Immunoglobulins"/>
    <property type="match status" value="1"/>
</dbReference>
<evidence type="ECO:0000313" key="1">
    <source>
        <dbReference type="EMBL" id="SPD72464.1"/>
    </source>
</evidence>
<sequence>MSHLVSLSVRFLLISVLGIGLCISEVISAEQPANIGTSAIPNAPQGAPKIQFDEMTHHFGKVSQQTTLEHTFVFKNIGAANLHIKDVKAG</sequence>
<gene>
    <name evidence="1" type="ORF">PITCH_A1380012</name>
</gene>
<reference evidence="1" key="1">
    <citation type="submission" date="2018-01" db="EMBL/GenBank/DDBJ databases">
        <authorList>
            <person name="Regsiter A."/>
            <person name="William W."/>
        </authorList>
    </citation>
    <scope>NUCLEOTIDE SEQUENCE</scope>
    <source>
        <strain evidence="1">TRIP AH-1</strain>
    </source>
</reference>
<dbReference type="EMBL" id="OJIN01000044">
    <property type="protein sequence ID" value="SPD72464.1"/>
    <property type="molecule type" value="Genomic_DNA"/>
</dbReference>
<dbReference type="InterPro" id="IPR013783">
    <property type="entry name" value="Ig-like_fold"/>
</dbReference>
<proteinExistence type="predicted"/>
<evidence type="ECO:0008006" key="2">
    <source>
        <dbReference type="Google" id="ProtNLM"/>
    </source>
</evidence>
<dbReference type="AlphaFoldDB" id="A0A445MSH0"/>